<dbReference type="Proteomes" id="UP001198701">
    <property type="component" value="Unassembled WGS sequence"/>
</dbReference>
<accession>A0ABS8IVR3</accession>
<gene>
    <name evidence="3" type="ORF">LMJ30_13745</name>
</gene>
<evidence type="ECO:0000256" key="2">
    <source>
        <dbReference type="ARBA" id="ARBA00022679"/>
    </source>
</evidence>
<dbReference type="InterPro" id="IPR014710">
    <property type="entry name" value="RmlC-like_jellyroll"/>
</dbReference>
<reference evidence="3 4" key="1">
    <citation type="submission" date="2021-11" db="EMBL/GenBank/DDBJ databases">
        <authorList>
            <person name="Huq M.A."/>
        </authorList>
    </citation>
    <scope>NUCLEOTIDE SEQUENCE [LARGE SCALE GENOMIC DNA]</scope>
    <source>
        <strain evidence="3 4">MAHUQ-52</strain>
    </source>
</reference>
<evidence type="ECO:0000256" key="1">
    <source>
        <dbReference type="ARBA" id="ARBA00022676"/>
    </source>
</evidence>
<dbReference type="InterPro" id="IPR011051">
    <property type="entry name" value="RmlC_Cupin_sf"/>
</dbReference>
<dbReference type="Gene3D" id="2.60.120.10">
    <property type="entry name" value="Jelly Rolls"/>
    <property type="match status" value="1"/>
</dbReference>
<keyword evidence="2" id="KW-0808">Transferase</keyword>
<organism evidence="3 4">
    <name type="scientific">Massilia agrisoli</name>
    <dbReference type="NCBI Taxonomy" id="2892444"/>
    <lineage>
        <taxon>Bacteria</taxon>
        <taxon>Pseudomonadati</taxon>
        <taxon>Pseudomonadota</taxon>
        <taxon>Betaproteobacteria</taxon>
        <taxon>Burkholderiales</taxon>
        <taxon>Oxalobacteraceae</taxon>
        <taxon>Telluria group</taxon>
        <taxon>Massilia</taxon>
    </lineage>
</organism>
<name>A0ABS8IVR3_9BURK</name>
<dbReference type="InterPro" id="IPR009664">
    <property type="entry name" value="Ppnp"/>
</dbReference>
<keyword evidence="4" id="KW-1185">Reference proteome</keyword>
<keyword evidence="1" id="KW-0328">Glycosyltransferase</keyword>
<dbReference type="SUPFAM" id="SSF51182">
    <property type="entry name" value="RmlC-like cupins"/>
    <property type="match status" value="1"/>
</dbReference>
<evidence type="ECO:0000313" key="3">
    <source>
        <dbReference type="EMBL" id="MCC6072016.1"/>
    </source>
</evidence>
<evidence type="ECO:0000313" key="4">
    <source>
        <dbReference type="Proteomes" id="UP001198701"/>
    </source>
</evidence>
<dbReference type="PANTHER" id="PTHR36540:SF1">
    <property type="entry name" value="PYRIMIDINE_PURINE NUCLEOSIDE PHOSPHORYLASE"/>
    <property type="match status" value="1"/>
</dbReference>
<dbReference type="Pfam" id="PF06865">
    <property type="entry name" value="Ppnp"/>
    <property type="match status" value="1"/>
</dbReference>
<comment type="caution">
    <text evidence="3">The sequence shown here is derived from an EMBL/GenBank/DDBJ whole genome shotgun (WGS) entry which is preliminary data.</text>
</comment>
<sequence>MGTQFDHVAINKRANVYAEGKCVSYTLTFPDRSVKTVGVVMPGGVTFAADTDETVEIVDGRGRVRVGHEGGWTPCQAGYRFHVAAQTRFEIDAEQPVHYVTHMGRNQAPA</sequence>
<dbReference type="PANTHER" id="PTHR36540">
    <property type="entry name" value="PYRIMIDINE/PURINE NUCLEOSIDE PHOSPHORYLASE"/>
    <property type="match status" value="1"/>
</dbReference>
<proteinExistence type="predicted"/>
<dbReference type="EMBL" id="JAJHPV010000013">
    <property type="protein sequence ID" value="MCC6072016.1"/>
    <property type="molecule type" value="Genomic_DNA"/>
</dbReference>
<protein>
    <submittedName>
        <fullName evidence="3">Pyrimidine/purine nucleoside phosphorylase</fullName>
    </submittedName>
</protein>